<evidence type="ECO:0000313" key="1">
    <source>
        <dbReference type="EMBL" id="GGO51673.1"/>
    </source>
</evidence>
<reference evidence="2" key="1">
    <citation type="journal article" date="2019" name="Int. J. Syst. Evol. Microbiol.">
        <title>The Global Catalogue of Microorganisms (GCM) 10K type strain sequencing project: providing services to taxonomists for standard genome sequencing and annotation.</title>
        <authorList>
            <consortium name="The Broad Institute Genomics Platform"/>
            <consortium name="The Broad Institute Genome Sequencing Center for Infectious Disease"/>
            <person name="Wu L."/>
            <person name="Ma J."/>
        </authorList>
    </citation>
    <scope>NUCLEOTIDE SEQUENCE [LARGE SCALE GENOMIC DNA]</scope>
    <source>
        <strain evidence="2">CGMCC 4.7349</strain>
    </source>
</reference>
<accession>A0ABQ2MHE4</accession>
<name>A0ABQ2MHE4_9ACTN</name>
<keyword evidence="2" id="KW-1185">Reference proteome</keyword>
<sequence>MVTTHEQPHDVDPHTAVEELRAALAEAGIVFPSLAVDHASPGLQLVNLGRVRAEVAMRLARQFRREGSE</sequence>
<protein>
    <submittedName>
        <fullName evidence="1">Uncharacterized protein</fullName>
    </submittedName>
</protein>
<dbReference type="EMBL" id="BMNG01000012">
    <property type="protein sequence ID" value="GGO51673.1"/>
    <property type="molecule type" value="Genomic_DNA"/>
</dbReference>
<dbReference type="Proteomes" id="UP000656881">
    <property type="component" value="Unassembled WGS sequence"/>
</dbReference>
<proteinExistence type="predicted"/>
<dbReference type="RefSeq" id="WP_189175976.1">
    <property type="nucleotide sequence ID" value="NZ_BMNG01000012.1"/>
</dbReference>
<organism evidence="1 2">
    <name type="scientific">Streptomyces lasiicapitis</name>
    <dbReference type="NCBI Taxonomy" id="1923961"/>
    <lineage>
        <taxon>Bacteria</taxon>
        <taxon>Bacillati</taxon>
        <taxon>Actinomycetota</taxon>
        <taxon>Actinomycetes</taxon>
        <taxon>Kitasatosporales</taxon>
        <taxon>Streptomycetaceae</taxon>
        <taxon>Streptomyces</taxon>
    </lineage>
</organism>
<gene>
    <name evidence="1" type="ORF">GCM10012286_54940</name>
</gene>
<evidence type="ECO:0000313" key="2">
    <source>
        <dbReference type="Proteomes" id="UP000656881"/>
    </source>
</evidence>
<comment type="caution">
    <text evidence="1">The sequence shown here is derived from an EMBL/GenBank/DDBJ whole genome shotgun (WGS) entry which is preliminary data.</text>
</comment>